<organism evidence="1 2">
    <name type="scientific">Akkermansia glycaniphila</name>
    <dbReference type="NCBI Taxonomy" id="1679444"/>
    <lineage>
        <taxon>Bacteria</taxon>
        <taxon>Pseudomonadati</taxon>
        <taxon>Verrucomicrobiota</taxon>
        <taxon>Verrucomicrobiia</taxon>
        <taxon>Verrucomicrobiales</taxon>
        <taxon>Akkermansiaceae</taxon>
        <taxon>Akkermansia</taxon>
    </lineage>
</organism>
<name>A0A1H6KGY7_9BACT</name>
<dbReference type="STRING" id="1679444.PYTT_0150"/>
<reference evidence="2" key="1">
    <citation type="submission" date="2016-09" db="EMBL/GenBank/DDBJ databases">
        <authorList>
            <person name="Koehorst J."/>
        </authorList>
    </citation>
    <scope>NUCLEOTIDE SEQUENCE [LARGE SCALE GENOMIC DNA]</scope>
</reference>
<sequence>MAPWTEAVRQRETDDRLLTPLPANSASDAMPQQLAFITLGGLRTLGAAILKMDAAVDCMDRKDWPMVAKRFDQITALAPHIVYYWIEGADYLSNNAAPDVRETPSLSESERIRASRMYYRQALALLRKGIDNNPKSWELYNALGRTLSIIRRGVSPDFAAAAAAYGKAAALGGGDLPKRQEFYCLARAKGKEREAWNLGKQLFRDPDNRLPVLVCCLFVLQNKLHLPKSERIPFRELFPTDARAKTWLTRFLHNDLRHSTDGIREELERLRALPKKQENK</sequence>
<dbReference type="Proteomes" id="UP000176204">
    <property type="component" value="Chromosome I"/>
</dbReference>
<accession>A0A1H6KGY7</accession>
<evidence type="ECO:0000313" key="1">
    <source>
        <dbReference type="EMBL" id="SEH71108.1"/>
    </source>
</evidence>
<gene>
    <name evidence="1" type="ORF">PYTT_0150</name>
</gene>
<dbReference type="EMBL" id="LT629973">
    <property type="protein sequence ID" value="SEH71108.1"/>
    <property type="molecule type" value="Genomic_DNA"/>
</dbReference>
<evidence type="ECO:0000313" key="2">
    <source>
        <dbReference type="Proteomes" id="UP000176204"/>
    </source>
</evidence>
<dbReference type="InterPro" id="IPR011990">
    <property type="entry name" value="TPR-like_helical_dom_sf"/>
</dbReference>
<dbReference type="KEGG" id="agl:PYTT_0150"/>
<dbReference type="Gene3D" id="1.25.40.10">
    <property type="entry name" value="Tetratricopeptide repeat domain"/>
    <property type="match status" value="1"/>
</dbReference>
<protein>
    <submittedName>
        <fullName evidence="1">Tetratricopeptide-like helical domain</fullName>
    </submittedName>
</protein>
<dbReference type="AlphaFoldDB" id="A0A1H6KGY7"/>
<keyword evidence="2" id="KW-1185">Reference proteome</keyword>
<proteinExistence type="predicted"/>